<dbReference type="Proteomes" id="UP000886653">
    <property type="component" value="Unassembled WGS sequence"/>
</dbReference>
<evidence type="ECO:0000313" key="1">
    <source>
        <dbReference type="EMBL" id="KAG0142396.1"/>
    </source>
</evidence>
<reference evidence="1" key="1">
    <citation type="submission" date="2013-11" db="EMBL/GenBank/DDBJ databases">
        <title>Genome sequence of the fusiform rust pathogen reveals effectors for host alternation and coevolution with pine.</title>
        <authorList>
            <consortium name="DOE Joint Genome Institute"/>
            <person name="Smith K."/>
            <person name="Pendleton A."/>
            <person name="Kubisiak T."/>
            <person name="Anderson C."/>
            <person name="Salamov A."/>
            <person name="Aerts A."/>
            <person name="Riley R."/>
            <person name="Clum A."/>
            <person name="Lindquist E."/>
            <person name="Ence D."/>
            <person name="Campbell M."/>
            <person name="Kronenberg Z."/>
            <person name="Feau N."/>
            <person name="Dhillon B."/>
            <person name="Hamelin R."/>
            <person name="Burleigh J."/>
            <person name="Smith J."/>
            <person name="Yandell M."/>
            <person name="Nelson C."/>
            <person name="Grigoriev I."/>
            <person name="Davis J."/>
        </authorList>
    </citation>
    <scope>NUCLEOTIDE SEQUENCE</scope>
    <source>
        <strain evidence="1">G11</strain>
    </source>
</reference>
<gene>
    <name evidence="1" type="ORF">CROQUDRAFT_97553</name>
</gene>
<organism evidence="1 2">
    <name type="scientific">Cronartium quercuum f. sp. fusiforme G11</name>
    <dbReference type="NCBI Taxonomy" id="708437"/>
    <lineage>
        <taxon>Eukaryota</taxon>
        <taxon>Fungi</taxon>
        <taxon>Dikarya</taxon>
        <taxon>Basidiomycota</taxon>
        <taxon>Pucciniomycotina</taxon>
        <taxon>Pucciniomycetes</taxon>
        <taxon>Pucciniales</taxon>
        <taxon>Coleosporiaceae</taxon>
        <taxon>Cronartium</taxon>
    </lineage>
</organism>
<keyword evidence="2" id="KW-1185">Reference proteome</keyword>
<protein>
    <submittedName>
        <fullName evidence="1">Uncharacterized protein</fullName>
    </submittedName>
</protein>
<proteinExistence type="predicted"/>
<dbReference type="EMBL" id="MU167349">
    <property type="protein sequence ID" value="KAG0142396.1"/>
    <property type="molecule type" value="Genomic_DNA"/>
</dbReference>
<sequence>MRVAWAHAALDAAVEKPWFFGRNLSGATYGGHATDVKFRGHSGFLKTAHQKLHFENFGSFAQRSRFIEEKGLQNHRRASSRDEITVGAAFFFLPCHEPVKSYAGSNCRRVRKQAYSTGVGASQACHYHRLIVRSRTPLQFLQVVSNSLQLWRARSKALARDLLGREAIY</sequence>
<comment type="caution">
    <text evidence="1">The sequence shown here is derived from an EMBL/GenBank/DDBJ whole genome shotgun (WGS) entry which is preliminary data.</text>
</comment>
<accession>A0A9P6NEW4</accession>
<dbReference type="AlphaFoldDB" id="A0A9P6NEW4"/>
<evidence type="ECO:0000313" key="2">
    <source>
        <dbReference type="Proteomes" id="UP000886653"/>
    </source>
</evidence>
<name>A0A9P6NEW4_9BASI</name>